<protein>
    <submittedName>
        <fullName evidence="1">HTH-type transcriptional regulator YybR</fullName>
    </submittedName>
</protein>
<name>A0AC61YD56_9FLAO</name>
<evidence type="ECO:0000313" key="1">
    <source>
        <dbReference type="EMBL" id="VVV02449.1"/>
    </source>
</evidence>
<accession>A0AC61YD56</accession>
<organism evidence="1 2">
    <name type="scientific">Mesonia oceanica</name>
    <dbReference type="NCBI Taxonomy" id="2687242"/>
    <lineage>
        <taxon>Bacteria</taxon>
        <taxon>Pseudomonadati</taxon>
        <taxon>Bacteroidota</taxon>
        <taxon>Flavobacteriia</taxon>
        <taxon>Flavobacteriales</taxon>
        <taxon>Flavobacteriaceae</taxon>
        <taxon>Mesonia</taxon>
    </lineage>
</organism>
<keyword evidence="2" id="KW-1185">Reference proteome</keyword>
<evidence type="ECO:0000313" key="2">
    <source>
        <dbReference type="Proteomes" id="UP000356253"/>
    </source>
</evidence>
<comment type="caution">
    <text evidence="1">The sequence shown here is derived from an EMBL/GenBank/DDBJ whole genome shotgun (WGS) entry which is preliminary data.</text>
</comment>
<dbReference type="EMBL" id="CABVMM010000021">
    <property type="protein sequence ID" value="VVV02449.1"/>
    <property type="molecule type" value="Genomic_DNA"/>
</dbReference>
<sequence length="117" mass="13572">MNYVKHKEKLYPCPVSFAMDLVGGKWKAVILYYLKDGKKRYNELHKEMHTVTEMTLSLQLKKLAKDGLITRKVYGKKPPIKVVYDLTEFGKTLIPVLQALNEWGKQVTVEKGEFINK</sequence>
<reference evidence="1" key="1">
    <citation type="submission" date="2019-09" db="EMBL/GenBank/DDBJ databases">
        <authorList>
            <person name="Rodrigo-Torres L."/>
            <person name="Arahal R. D."/>
            <person name="Lucena T."/>
        </authorList>
    </citation>
    <scope>NUCLEOTIDE SEQUENCE</scope>
    <source>
        <strain evidence="1">ISS653</strain>
    </source>
</reference>
<dbReference type="Proteomes" id="UP000356253">
    <property type="component" value="Unassembled WGS sequence"/>
</dbReference>
<gene>
    <name evidence="1" type="primary">yybR_6</name>
    <name evidence="1" type="ORF">FVB9532_03748</name>
</gene>
<proteinExistence type="predicted"/>